<protein>
    <submittedName>
        <fullName evidence="7">Sugar ABC transporter substrate-binding protein</fullName>
    </submittedName>
</protein>
<evidence type="ECO:0000256" key="4">
    <source>
        <dbReference type="ARBA" id="ARBA00023139"/>
    </source>
</evidence>
<name>A0A2T4UQC7_9MICO</name>
<comment type="caution">
    <text evidence="7">The sequence shown here is derived from an EMBL/GenBank/DDBJ whole genome shotgun (WGS) entry which is preliminary data.</text>
</comment>
<organism evidence="7 8">
    <name type="scientific">Rathayibacter caricis DSM 15933</name>
    <dbReference type="NCBI Taxonomy" id="1328867"/>
    <lineage>
        <taxon>Bacteria</taxon>
        <taxon>Bacillati</taxon>
        <taxon>Actinomycetota</taxon>
        <taxon>Actinomycetes</taxon>
        <taxon>Micrococcales</taxon>
        <taxon>Microbacteriaceae</taxon>
        <taxon>Rathayibacter</taxon>
    </lineage>
</organism>
<keyword evidence="1" id="KW-1003">Cell membrane</keyword>
<evidence type="ECO:0000256" key="6">
    <source>
        <dbReference type="SAM" id="MobiDB-lite"/>
    </source>
</evidence>
<keyword evidence="4" id="KW-0564">Palmitate</keyword>
<dbReference type="Pfam" id="PF01547">
    <property type="entry name" value="SBP_bac_1"/>
    <property type="match status" value="1"/>
</dbReference>
<reference evidence="7 8" key="1">
    <citation type="submission" date="2018-03" db="EMBL/GenBank/DDBJ databases">
        <title>Bacteriophage NCPPB3778 and a type I-E CRISPR drive the evolution of the US Biological Select Agent, Rathayibacter toxicus.</title>
        <authorList>
            <person name="Davis E.W.II."/>
            <person name="Tabima J.F."/>
            <person name="Weisberg A.J."/>
            <person name="Dantas Lopes L."/>
            <person name="Wiseman M.S."/>
            <person name="Wiseman M.S."/>
            <person name="Pupko T."/>
            <person name="Belcher M.S."/>
            <person name="Sechler A.J."/>
            <person name="Tancos M.A."/>
            <person name="Schroeder B.K."/>
            <person name="Murray T.D."/>
            <person name="Luster D.G."/>
            <person name="Schneider W.L."/>
            <person name="Rogers E."/>
            <person name="Andreote F.D."/>
            <person name="Grunwald N.J."/>
            <person name="Putnam M.L."/>
            <person name="Chang J.H."/>
        </authorList>
    </citation>
    <scope>NUCLEOTIDE SEQUENCE [LARGE SCALE GENOMIC DNA]</scope>
    <source>
        <strain evidence="7 8">DSM 15933</strain>
    </source>
</reference>
<evidence type="ECO:0000313" key="7">
    <source>
        <dbReference type="EMBL" id="PTL71726.1"/>
    </source>
</evidence>
<keyword evidence="2" id="KW-0732">Signal</keyword>
<sequence length="478" mass="50944">MPGRPTVMLSHTSLPVTNPGTATRSPSAEPQRIDVRMKTPMRTKKFPRSLAAVAALASAALLAGCSGTTESAAESDASADGPVTLEYWSWAPNIEKIVDVWNQANPDTQVKVNTSTGGAEIVAKLSAAKQAGTLPDLSNTTYENLPNLITSEIASDVTSIMGDREDETAGPAWDLTTFDGVNYAVPQGTAPMFLYYRTDIFEANGLTAPTTWDEYADAARALHAADPTKYLATFPANDAQLFAGLSQQAGAEWWSQEDGTWTVAIDDPASQKVADYWQGLVDDGSLATFKTFTPEWQAALADGTLASWLGAVWTPPLLQNNAPDTIGKWAAVPIPQWTPSDPSSGVLGGSGTIVTTGSDHPEQAREFALWLNTSTEALEAYIEYASIWPASLAGRELPELQQAPALLPEQTDFYATADEIDRMTASVTWGPNVSVAYDAFTNAFSAAVNEKGDFTEALASVQEATVADLEKSGYDVAE</sequence>
<proteinExistence type="predicted"/>
<accession>A0A2T4UQC7</accession>
<dbReference type="Proteomes" id="UP000241085">
    <property type="component" value="Unassembled WGS sequence"/>
</dbReference>
<feature type="region of interest" description="Disordered" evidence="6">
    <location>
        <begin position="1"/>
        <end position="28"/>
    </location>
</feature>
<dbReference type="InterPro" id="IPR050490">
    <property type="entry name" value="Bact_solute-bd_prot1"/>
</dbReference>
<feature type="compositionally biased region" description="Polar residues" evidence="6">
    <location>
        <begin position="9"/>
        <end position="28"/>
    </location>
</feature>
<dbReference type="AlphaFoldDB" id="A0A2T4UQC7"/>
<keyword evidence="5" id="KW-0449">Lipoprotein</keyword>
<dbReference type="EMBL" id="PZPL01000001">
    <property type="protein sequence ID" value="PTL71726.1"/>
    <property type="molecule type" value="Genomic_DNA"/>
</dbReference>
<dbReference type="InterPro" id="IPR006059">
    <property type="entry name" value="SBP"/>
</dbReference>
<evidence type="ECO:0000256" key="2">
    <source>
        <dbReference type="ARBA" id="ARBA00022729"/>
    </source>
</evidence>
<evidence type="ECO:0000256" key="1">
    <source>
        <dbReference type="ARBA" id="ARBA00022475"/>
    </source>
</evidence>
<evidence type="ECO:0000256" key="5">
    <source>
        <dbReference type="ARBA" id="ARBA00023288"/>
    </source>
</evidence>
<evidence type="ECO:0000313" key="8">
    <source>
        <dbReference type="Proteomes" id="UP000241085"/>
    </source>
</evidence>
<gene>
    <name evidence="7" type="ORF">C1I63_01925</name>
</gene>
<dbReference type="PANTHER" id="PTHR43649:SF33">
    <property type="entry name" value="POLYGALACTURONAN_RHAMNOGALACTURONAN-BINDING PROTEIN YTCQ"/>
    <property type="match status" value="1"/>
</dbReference>
<keyword evidence="3" id="KW-0472">Membrane</keyword>
<keyword evidence="8" id="KW-1185">Reference proteome</keyword>
<evidence type="ECO:0000256" key="3">
    <source>
        <dbReference type="ARBA" id="ARBA00023136"/>
    </source>
</evidence>
<dbReference type="Gene3D" id="3.40.190.10">
    <property type="entry name" value="Periplasmic binding protein-like II"/>
    <property type="match status" value="1"/>
</dbReference>
<dbReference type="SUPFAM" id="SSF53850">
    <property type="entry name" value="Periplasmic binding protein-like II"/>
    <property type="match status" value="1"/>
</dbReference>
<dbReference type="PANTHER" id="PTHR43649">
    <property type="entry name" value="ARABINOSE-BINDING PROTEIN-RELATED"/>
    <property type="match status" value="1"/>
</dbReference>